<protein>
    <recommendedName>
        <fullName evidence="1">Parvovirus non-structural protein 1 helicase domain-containing protein</fullName>
    </recommendedName>
</protein>
<dbReference type="SUPFAM" id="SSF52540">
    <property type="entry name" value="P-loop containing nucleoside triphosphate hydrolases"/>
    <property type="match status" value="1"/>
</dbReference>
<dbReference type="Gene3D" id="3.40.50.300">
    <property type="entry name" value="P-loop containing nucleotide triphosphate hydrolases"/>
    <property type="match status" value="1"/>
</dbReference>
<dbReference type="GO" id="GO:0019079">
    <property type="term" value="P:viral genome replication"/>
    <property type="evidence" value="ECO:0007669"/>
    <property type="project" value="InterPro"/>
</dbReference>
<organism evidence="2 3">
    <name type="scientific">Laodelphax striatellus</name>
    <name type="common">Small brown planthopper</name>
    <name type="synonym">Delphax striatella</name>
    <dbReference type="NCBI Taxonomy" id="195883"/>
    <lineage>
        <taxon>Eukaryota</taxon>
        <taxon>Metazoa</taxon>
        <taxon>Ecdysozoa</taxon>
        <taxon>Arthropoda</taxon>
        <taxon>Hexapoda</taxon>
        <taxon>Insecta</taxon>
        <taxon>Pterygota</taxon>
        <taxon>Neoptera</taxon>
        <taxon>Paraneoptera</taxon>
        <taxon>Hemiptera</taxon>
        <taxon>Auchenorrhyncha</taxon>
        <taxon>Fulgoroidea</taxon>
        <taxon>Delphacidae</taxon>
        <taxon>Criomorphinae</taxon>
        <taxon>Laodelphax</taxon>
    </lineage>
</organism>
<dbReference type="InParanoid" id="A0A482XJW9"/>
<dbReference type="Proteomes" id="UP000291343">
    <property type="component" value="Unassembled WGS sequence"/>
</dbReference>
<evidence type="ECO:0000313" key="2">
    <source>
        <dbReference type="EMBL" id="RZF46206.1"/>
    </source>
</evidence>
<evidence type="ECO:0000259" key="1">
    <source>
        <dbReference type="Pfam" id="PF01057"/>
    </source>
</evidence>
<feature type="domain" description="Parvovirus non-structural protein 1 helicase" evidence="1">
    <location>
        <begin position="17"/>
        <end position="80"/>
    </location>
</feature>
<gene>
    <name evidence="2" type="ORF">LSTR_LSTR016514</name>
</gene>
<sequence>MSAFYLNVGMIANPSKSERFPFMDCAERRICVWNEARMDPAFYDDIKQILAGDCLKVNVKHHAPVDVVQVPVIVISNFEFLPTNDQFSNRIHRFEWICCPRLQKYIGRKPLPLAAGLLLYWASLDSYDNINNEHLRSWLTLLNDIYKKCILNYCN</sequence>
<dbReference type="InterPro" id="IPR001257">
    <property type="entry name" value="Parvovirus_NS1_helicase"/>
</dbReference>
<dbReference type="Pfam" id="PF01057">
    <property type="entry name" value="Parvo_NS1"/>
    <property type="match status" value="1"/>
</dbReference>
<dbReference type="EMBL" id="QKKF02006888">
    <property type="protein sequence ID" value="RZF46206.1"/>
    <property type="molecule type" value="Genomic_DNA"/>
</dbReference>
<reference evidence="2 3" key="1">
    <citation type="journal article" date="2017" name="Gigascience">
        <title>Genome sequence of the small brown planthopper, Laodelphax striatellus.</title>
        <authorList>
            <person name="Zhu J."/>
            <person name="Jiang F."/>
            <person name="Wang X."/>
            <person name="Yang P."/>
            <person name="Bao Y."/>
            <person name="Zhao W."/>
            <person name="Wang W."/>
            <person name="Lu H."/>
            <person name="Wang Q."/>
            <person name="Cui N."/>
            <person name="Li J."/>
            <person name="Chen X."/>
            <person name="Luo L."/>
            <person name="Yu J."/>
            <person name="Kang L."/>
            <person name="Cui F."/>
        </authorList>
    </citation>
    <scope>NUCLEOTIDE SEQUENCE [LARGE SCALE GENOMIC DNA]</scope>
    <source>
        <strain evidence="2">Lst14</strain>
    </source>
</reference>
<proteinExistence type="predicted"/>
<evidence type="ECO:0000313" key="3">
    <source>
        <dbReference type="Proteomes" id="UP000291343"/>
    </source>
</evidence>
<comment type="caution">
    <text evidence="2">The sequence shown here is derived from an EMBL/GenBank/DDBJ whole genome shotgun (WGS) entry which is preliminary data.</text>
</comment>
<keyword evidence="3" id="KW-1185">Reference proteome</keyword>
<dbReference type="AlphaFoldDB" id="A0A482XJW9"/>
<name>A0A482XJW9_LAOST</name>
<accession>A0A482XJW9</accession>
<dbReference type="InterPro" id="IPR027417">
    <property type="entry name" value="P-loop_NTPase"/>
</dbReference>